<proteinExistence type="predicted"/>
<reference evidence="4 5" key="1">
    <citation type="journal article" date="2019" name="Int. J. Syst. Evol. Microbiol.">
        <title>The Global Catalogue of Microorganisms (GCM) 10K type strain sequencing project: providing services to taxonomists for standard genome sequencing and annotation.</title>
        <authorList>
            <consortium name="The Broad Institute Genomics Platform"/>
            <consortium name="The Broad Institute Genome Sequencing Center for Infectious Disease"/>
            <person name="Wu L."/>
            <person name="Ma J."/>
        </authorList>
    </citation>
    <scope>NUCLEOTIDE SEQUENCE [LARGE SCALE GENOMIC DNA]</scope>
    <source>
        <strain evidence="4 5">JCM 13249</strain>
    </source>
</reference>
<evidence type="ECO:0000259" key="3">
    <source>
        <dbReference type="SMART" id="SM00637"/>
    </source>
</evidence>
<keyword evidence="2" id="KW-0472">Membrane</keyword>
<organism evidence="4 5">
    <name type="scientific">Luedemannella helvata</name>
    <dbReference type="NCBI Taxonomy" id="349315"/>
    <lineage>
        <taxon>Bacteria</taxon>
        <taxon>Bacillati</taxon>
        <taxon>Actinomycetota</taxon>
        <taxon>Actinomycetes</taxon>
        <taxon>Micromonosporales</taxon>
        <taxon>Micromonosporaceae</taxon>
        <taxon>Luedemannella</taxon>
    </lineage>
</organism>
<feature type="region of interest" description="Disordered" evidence="1">
    <location>
        <begin position="56"/>
        <end position="167"/>
    </location>
</feature>
<evidence type="ECO:0000256" key="2">
    <source>
        <dbReference type="SAM" id="Phobius"/>
    </source>
</evidence>
<feature type="compositionally biased region" description="Low complexity" evidence="1">
    <location>
        <begin position="103"/>
        <end position="117"/>
    </location>
</feature>
<evidence type="ECO:0000313" key="4">
    <source>
        <dbReference type="EMBL" id="GAA1767955.1"/>
    </source>
</evidence>
<keyword evidence="5" id="KW-1185">Reference proteome</keyword>
<sequence>MGRHSAAKVRQEQDAHRRLPWFPREPGPLALIAVVVLVIACGAWALTDMGREKGPADMVTGDGAPTAAYVPTAPLEVPPSEASPTNPDPSDGTPPSELPPSGTPTGATPTNGTPTRGGTPGPRAGGAVGSPTRAPTTTQAARPVPTPAAAPRPTATRPSPTATKPTTATMAGTYSLDVVWTGRFQASVLLRNGTASKQTWTVLLSYGTGITANAAAWVDGAPSPKVSRTGNAWSFTASAPLAAGSNQTLRIQFDISDQRAPTSVSCTVNGRACVMS</sequence>
<dbReference type="Gene3D" id="2.60.40.290">
    <property type="match status" value="1"/>
</dbReference>
<dbReference type="Proteomes" id="UP001500655">
    <property type="component" value="Unassembled WGS sequence"/>
</dbReference>
<evidence type="ECO:0000313" key="5">
    <source>
        <dbReference type="Proteomes" id="UP001500655"/>
    </source>
</evidence>
<protein>
    <recommendedName>
        <fullName evidence="3">CBM2 domain-containing protein</fullName>
    </recommendedName>
</protein>
<dbReference type="SMART" id="SM00637">
    <property type="entry name" value="CBD_II"/>
    <property type="match status" value="1"/>
</dbReference>
<dbReference type="InterPro" id="IPR001919">
    <property type="entry name" value="CBD2"/>
</dbReference>
<keyword evidence="2" id="KW-1133">Transmembrane helix</keyword>
<evidence type="ECO:0000256" key="1">
    <source>
        <dbReference type="SAM" id="MobiDB-lite"/>
    </source>
</evidence>
<dbReference type="InterPro" id="IPR012291">
    <property type="entry name" value="CBM2_carb-bd_dom_sf"/>
</dbReference>
<gene>
    <name evidence="4" type="ORF">GCM10009681_43790</name>
</gene>
<feature type="compositionally biased region" description="Gly residues" evidence="1">
    <location>
        <begin position="118"/>
        <end position="128"/>
    </location>
</feature>
<dbReference type="EMBL" id="BAAALS010000024">
    <property type="protein sequence ID" value="GAA1767955.1"/>
    <property type="molecule type" value="Genomic_DNA"/>
</dbReference>
<feature type="compositionally biased region" description="Low complexity" evidence="1">
    <location>
        <begin position="131"/>
        <end position="143"/>
    </location>
</feature>
<keyword evidence="2" id="KW-0812">Transmembrane</keyword>
<feature type="transmembrane region" description="Helical" evidence="2">
    <location>
        <begin position="27"/>
        <end position="46"/>
    </location>
</feature>
<accession>A0ABN2KWB8</accession>
<feature type="domain" description="CBM2" evidence="3">
    <location>
        <begin position="170"/>
        <end position="273"/>
    </location>
</feature>
<name>A0ABN2KWB8_9ACTN</name>
<comment type="caution">
    <text evidence="4">The sequence shown here is derived from an EMBL/GenBank/DDBJ whole genome shotgun (WGS) entry which is preliminary data.</text>
</comment>
<feature type="compositionally biased region" description="Low complexity" evidence="1">
    <location>
        <begin position="151"/>
        <end position="167"/>
    </location>
</feature>